<proteinExistence type="inferred from homology"/>
<evidence type="ECO:0000256" key="3">
    <source>
        <dbReference type="ARBA" id="ARBA00022643"/>
    </source>
</evidence>
<name>A0A437QTJ0_9PROT</name>
<dbReference type="PANTHER" id="PTHR33798">
    <property type="entry name" value="FLAVOPROTEIN OXYGENASE"/>
    <property type="match status" value="1"/>
</dbReference>
<dbReference type="SMART" id="SM00903">
    <property type="entry name" value="Flavin_Reduct"/>
    <property type="match status" value="1"/>
</dbReference>
<dbReference type="InterPro" id="IPR002563">
    <property type="entry name" value="Flavin_Rdtase-like_dom"/>
</dbReference>
<reference evidence="7" key="1">
    <citation type="submission" date="2019-01" db="EMBL/GenBank/DDBJ databases">
        <title>Gri0909 isolated from a small marine red alga.</title>
        <authorList>
            <person name="Kim J."/>
            <person name="Jeong S.E."/>
            <person name="Jeon C.O."/>
        </authorList>
    </citation>
    <scope>NUCLEOTIDE SEQUENCE [LARGE SCALE GENOMIC DNA]</scope>
    <source>
        <strain evidence="7">Gri0909</strain>
    </source>
</reference>
<sequence>MYFDPAVSKKPAPFSFSPFKSMVVPRPIGWISTISEDGVPNLAPFSFFNAIAEDPPMLAFSPNGYHEEGGRKDTLQNITETKEFVYNLVGFDMANQMNATSGPVPHGEDEMVVAGLAAAPCEKVKPPRVRDAAASFECELHQIIDLPAGSKGSPNSLVIGRVIGIHVRDDVITEEGRIDIRKIRPLARLGYMDYSVVDDFFTLDRPPGGGMEQPPPVKSS</sequence>
<comment type="similarity">
    <text evidence="4">Belongs to the flavoredoxin family.</text>
</comment>
<dbReference type="OrthoDB" id="9783347at2"/>
<dbReference type="PANTHER" id="PTHR33798:SF5">
    <property type="entry name" value="FLAVIN REDUCTASE LIKE DOMAIN-CONTAINING PROTEIN"/>
    <property type="match status" value="1"/>
</dbReference>
<dbReference type="Gene3D" id="2.30.110.10">
    <property type="entry name" value="Electron Transport, Fmn-binding Protein, Chain A"/>
    <property type="match status" value="1"/>
</dbReference>
<dbReference type="RefSeq" id="WP_127763204.1">
    <property type="nucleotide sequence ID" value="NZ_SADE01000001.1"/>
</dbReference>
<dbReference type="GO" id="GO:0016646">
    <property type="term" value="F:oxidoreductase activity, acting on the CH-NH group of donors, NAD or NADP as acceptor"/>
    <property type="evidence" value="ECO:0007669"/>
    <property type="project" value="UniProtKB-ARBA"/>
</dbReference>
<feature type="domain" description="Flavin reductase like" evidence="5">
    <location>
        <begin position="22"/>
        <end position="181"/>
    </location>
</feature>
<evidence type="ECO:0000256" key="1">
    <source>
        <dbReference type="ARBA" id="ARBA00001917"/>
    </source>
</evidence>
<dbReference type="AlphaFoldDB" id="A0A437QTJ0"/>
<gene>
    <name evidence="6" type="ORF">EOI86_00560</name>
</gene>
<comment type="caution">
    <text evidence="6">The sequence shown here is derived from an EMBL/GenBank/DDBJ whole genome shotgun (WGS) entry which is preliminary data.</text>
</comment>
<dbReference type="Proteomes" id="UP000287447">
    <property type="component" value="Unassembled WGS sequence"/>
</dbReference>
<comment type="cofactor">
    <cofactor evidence="1">
        <name>FMN</name>
        <dbReference type="ChEBI" id="CHEBI:58210"/>
    </cofactor>
</comment>
<evidence type="ECO:0000256" key="4">
    <source>
        <dbReference type="ARBA" id="ARBA00038054"/>
    </source>
</evidence>
<protein>
    <submittedName>
        <fullName evidence="6">Flavin reductase family protein</fullName>
    </submittedName>
</protein>
<dbReference type="InterPro" id="IPR012349">
    <property type="entry name" value="Split_barrel_FMN-bd"/>
</dbReference>
<dbReference type="GO" id="GO:0010181">
    <property type="term" value="F:FMN binding"/>
    <property type="evidence" value="ECO:0007669"/>
    <property type="project" value="InterPro"/>
</dbReference>
<evidence type="ECO:0000313" key="7">
    <source>
        <dbReference type="Proteomes" id="UP000287447"/>
    </source>
</evidence>
<dbReference type="SUPFAM" id="SSF50475">
    <property type="entry name" value="FMN-binding split barrel"/>
    <property type="match status" value="1"/>
</dbReference>
<evidence type="ECO:0000313" key="6">
    <source>
        <dbReference type="EMBL" id="RVU37831.1"/>
    </source>
</evidence>
<evidence type="ECO:0000259" key="5">
    <source>
        <dbReference type="SMART" id="SM00903"/>
    </source>
</evidence>
<accession>A0A437QTJ0</accession>
<keyword evidence="7" id="KW-1185">Reference proteome</keyword>
<keyword evidence="2" id="KW-0285">Flavoprotein</keyword>
<dbReference type="Pfam" id="PF01613">
    <property type="entry name" value="Flavin_Reduct"/>
    <property type="match status" value="1"/>
</dbReference>
<evidence type="ECO:0000256" key="2">
    <source>
        <dbReference type="ARBA" id="ARBA00022630"/>
    </source>
</evidence>
<dbReference type="EMBL" id="SADE01000001">
    <property type="protein sequence ID" value="RVU37831.1"/>
    <property type="molecule type" value="Genomic_DNA"/>
</dbReference>
<organism evidence="6 7">
    <name type="scientific">Hwanghaeella grinnelliae</name>
    <dbReference type="NCBI Taxonomy" id="2500179"/>
    <lineage>
        <taxon>Bacteria</taxon>
        <taxon>Pseudomonadati</taxon>
        <taxon>Pseudomonadota</taxon>
        <taxon>Alphaproteobacteria</taxon>
        <taxon>Rhodospirillales</taxon>
        <taxon>Rhodospirillaceae</taxon>
        <taxon>Hwanghaeella</taxon>
    </lineage>
</organism>
<keyword evidence="3" id="KW-0288">FMN</keyword>